<dbReference type="PATRIC" id="fig|999408.3.peg.5576"/>
<sequence length="150" mass="17280">MERKSRQQEINEALMAADMASMSLQKAEEQLQKASSWGIWDMLGGGFFSTMFKHNRMDEAQAAMNEARGHLRRLKKELLDVNLTGDLKMDVGSFLTFADYFFDGVIADWMVQSKIGDALNQVREARRQVGCIRKRLQEMRQTLEAEREGR</sequence>
<reference evidence="1 2" key="1">
    <citation type="submission" date="2013-01" db="EMBL/GenBank/DDBJ databases">
        <title>The Genome Sequence of Clostridium clostridioforme 90A8.</title>
        <authorList>
            <consortium name="The Broad Institute Genome Sequencing Platform"/>
            <person name="Earl A."/>
            <person name="Ward D."/>
            <person name="Feldgarden M."/>
            <person name="Gevers D."/>
            <person name="Courvalin P."/>
            <person name="Lambert T."/>
            <person name="Walker B."/>
            <person name="Young S.K."/>
            <person name="Zeng Q."/>
            <person name="Gargeya S."/>
            <person name="Fitzgerald M."/>
            <person name="Haas B."/>
            <person name="Abouelleil A."/>
            <person name="Alvarado L."/>
            <person name="Arachchi H.M."/>
            <person name="Berlin A.M."/>
            <person name="Chapman S.B."/>
            <person name="Dewar J."/>
            <person name="Goldberg J."/>
            <person name="Griggs A."/>
            <person name="Gujja S."/>
            <person name="Hansen M."/>
            <person name="Howarth C."/>
            <person name="Imamovic A."/>
            <person name="Larimer J."/>
            <person name="McCowan C."/>
            <person name="Murphy C."/>
            <person name="Neiman D."/>
            <person name="Pearson M."/>
            <person name="Priest M."/>
            <person name="Roberts A."/>
            <person name="Saif S."/>
            <person name="Shea T."/>
            <person name="Sisk P."/>
            <person name="Sykes S."/>
            <person name="Wortman J."/>
            <person name="Nusbaum C."/>
            <person name="Birren B."/>
        </authorList>
    </citation>
    <scope>NUCLEOTIDE SEQUENCE [LARGE SCALE GENOMIC DNA]</scope>
    <source>
        <strain evidence="1 2">90A8</strain>
    </source>
</reference>
<dbReference type="HOGENOM" id="CLU_122635_0_0_9"/>
<evidence type="ECO:0000313" key="2">
    <source>
        <dbReference type="Proteomes" id="UP000013085"/>
    </source>
</evidence>
<dbReference type="Proteomes" id="UP000013085">
    <property type="component" value="Unassembled WGS sequence"/>
</dbReference>
<gene>
    <name evidence="1" type="ORF">HMPREF1090_05186</name>
</gene>
<accession>A0A0E2HG56</accession>
<proteinExistence type="predicted"/>
<dbReference type="AlphaFoldDB" id="A0A0E2HG56"/>
<name>A0A0E2HG56_9FIRM</name>
<protein>
    <submittedName>
        <fullName evidence="1">Uncharacterized protein</fullName>
    </submittedName>
</protein>
<dbReference type="GeneID" id="57960510"/>
<organism evidence="1 2">
    <name type="scientific">[Clostridium] clostridioforme 90A8</name>
    <dbReference type="NCBI Taxonomy" id="999408"/>
    <lineage>
        <taxon>Bacteria</taxon>
        <taxon>Bacillati</taxon>
        <taxon>Bacillota</taxon>
        <taxon>Clostridia</taxon>
        <taxon>Lachnospirales</taxon>
        <taxon>Lachnospiraceae</taxon>
        <taxon>Enterocloster</taxon>
    </lineage>
</organism>
<comment type="caution">
    <text evidence="1">The sequence shown here is derived from an EMBL/GenBank/DDBJ whole genome shotgun (WGS) entry which is preliminary data.</text>
</comment>
<dbReference type="EMBL" id="AGYR01000068">
    <property type="protein sequence ID" value="ENZ07333.1"/>
    <property type="molecule type" value="Genomic_DNA"/>
</dbReference>
<dbReference type="RefSeq" id="WP_002587761.1">
    <property type="nucleotide sequence ID" value="NZ_KB850993.1"/>
</dbReference>
<evidence type="ECO:0000313" key="1">
    <source>
        <dbReference type="EMBL" id="ENZ07333.1"/>
    </source>
</evidence>